<accession>A0ABS1BAH8</accession>
<gene>
    <name evidence="6" type="primary">glsA</name>
    <name evidence="7" type="ORF">I8D64_09615</name>
</gene>
<dbReference type="EC" id="3.5.1.2" evidence="3 6"/>
<feature type="binding site" evidence="6">
    <location>
        <position position="260"/>
    </location>
    <ligand>
        <name>substrate</name>
    </ligand>
</feature>
<comment type="similarity">
    <text evidence="1 6">Belongs to the glutaminase family.</text>
</comment>
<dbReference type="InterPro" id="IPR012338">
    <property type="entry name" value="Beta-lactam/transpept-like"/>
</dbReference>
<organism evidence="7 8">
    <name type="scientific">Brachybacterium halotolerans</name>
    <dbReference type="NCBI Taxonomy" id="2795215"/>
    <lineage>
        <taxon>Bacteria</taxon>
        <taxon>Bacillati</taxon>
        <taxon>Actinomycetota</taxon>
        <taxon>Actinomycetes</taxon>
        <taxon>Micrococcales</taxon>
        <taxon>Dermabacteraceae</taxon>
        <taxon>Brachybacterium</taxon>
    </lineage>
</organism>
<name>A0ABS1BAH8_9MICO</name>
<dbReference type="InterPro" id="IPR036513">
    <property type="entry name" value="STAS_dom_sf"/>
</dbReference>
<dbReference type="Pfam" id="PF04960">
    <property type="entry name" value="Glutaminase"/>
    <property type="match status" value="1"/>
</dbReference>
<evidence type="ECO:0000313" key="8">
    <source>
        <dbReference type="Proteomes" id="UP000612352"/>
    </source>
</evidence>
<dbReference type="NCBIfam" id="NF002134">
    <property type="entry name" value="PRK00971.1-4"/>
    <property type="match status" value="1"/>
</dbReference>
<evidence type="ECO:0000256" key="1">
    <source>
        <dbReference type="ARBA" id="ARBA00011076"/>
    </source>
</evidence>
<feature type="binding site" evidence="6">
    <location>
        <position position="113"/>
    </location>
    <ligand>
        <name>substrate</name>
    </ligand>
</feature>
<evidence type="ECO:0000256" key="3">
    <source>
        <dbReference type="ARBA" id="ARBA00012918"/>
    </source>
</evidence>
<keyword evidence="4 6" id="KW-0378">Hydrolase</keyword>
<feature type="binding site" evidence="6">
    <location>
        <position position="190"/>
    </location>
    <ligand>
        <name>substrate</name>
    </ligand>
</feature>
<dbReference type="Gene3D" id="3.30.750.24">
    <property type="entry name" value="STAS domain"/>
    <property type="match status" value="1"/>
</dbReference>
<comment type="subunit">
    <text evidence="2 6">Homotetramer.</text>
</comment>
<evidence type="ECO:0000256" key="2">
    <source>
        <dbReference type="ARBA" id="ARBA00011881"/>
    </source>
</evidence>
<evidence type="ECO:0000256" key="6">
    <source>
        <dbReference type="HAMAP-Rule" id="MF_00313"/>
    </source>
</evidence>
<feature type="binding site" evidence="6">
    <location>
        <position position="63"/>
    </location>
    <ligand>
        <name>substrate</name>
    </ligand>
</feature>
<evidence type="ECO:0000256" key="4">
    <source>
        <dbReference type="ARBA" id="ARBA00022801"/>
    </source>
</evidence>
<dbReference type="HAMAP" id="MF_00313">
    <property type="entry name" value="Glutaminase"/>
    <property type="match status" value="1"/>
</dbReference>
<feature type="binding site" evidence="6">
    <location>
        <position position="242"/>
    </location>
    <ligand>
        <name>substrate</name>
    </ligand>
</feature>
<evidence type="ECO:0000256" key="5">
    <source>
        <dbReference type="ARBA" id="ARBA00049534"/>
    </source>
</evidence>
<protein>
    <recommendedName>
        <fullName evidence="3 6">Glutaminase</fullName>
        <ecNumber evidence="3 6">3.5.1.2</ecNumber>
    </recommendedName>
</protein>
<dbReference type="PANTHER" id="PTHR12544">
    <property type="entry name" value="GLUTAMINASE"/>
    <property type="match status" value="1"/>
</dbReference>
<keyword evidence="8" id="KW-1185">Reference proteome</keyword>
<evidence type="ECO:0000313" key="7">
    <source>
        <dbReference type="EMBL" id="MBK0331659.1"/>
    </source>
</evidence>
<dbReference type="Gene3D" id="3.40.710.10">
    <property type="entry name" value="DD-peptidase/beta-lactamase superfamily"/>
    <property type="match status" value="1"/>
</dbReference>
<reference evidence="7 8" key="1">
    <citation type="submission" date="2020-12" db="EMBL/GenBank/DDBJ databases">
        <title>Brachybacterium sp. MASK1Z-5, whole genome shotgun sequence.</title>
        <authorList>
            <person name="Tuo L."/>
        </authorList>
    </citation>
    <scope>NUCLEOTIDE SEQUENCE [LARGE SCALE GENOMIC DNA]</scope>
    <source>
        <strain evidence="7 8">MASK1Z-5</strain>
    </source>
</reference>
<comment type="catalytic activity">
    <reaction evidence="5 6">
        <text>L-glutamine + H2O = L-glutamate + NH4(+)</text>
        <dbReference type="Rhea" id="RHEA:15889"/>
        <dbReference type="ChEBI" id="CHEBI:15377"/>
        <dbReference type="ChEBI" id="CHEBI:28938"/>
        <dbReference type="ChEBI" id="CHEBI:29985"/>
        <dbReference type="ChEBI" id="CHEBI:58359"/>
        <dbReference type="EC" id="3.5.1.2"/>
    </reaction>
</comment>
<dbReference type="GO" id="GO:0004359">
    <property type="term" value="F:glutaminase activity"/>
    <property type="evidence" value="ECO:0007669"/>
    <property type="project" value="UniProtKB-EC"/>
</dbReference>
<feature type="binding site" evidence="6">
    <location>
        <position position="166"/>
    </location>
    <ligand>
        <name>substrate</name>
    </ligand>
</feature>
<comment type="caution">
    <text evidence="7">The sequence shown here is derived from an EMBL/GenBank/DDBJ whole genome shotgun (WGS) entry which is preliminary data.</text>
</comment>
<dbReference type="PANTHER" id="PTHR12544:SF29">
    <property type="entry name" value="GLUTAMINASE"/>
    <property type="match status" value="1"/>
</dbReference>
<dbReference type="InterPro" id="IPR015868">
    <property type="entry name" value="Glutaminase"/>
</dbReference>
<keyword evidence="6" id="KW-0007">Acetylation</keyword>
<dbReference type="Proteomes" id="UP000612352">
    <property type="component" value="Unassembled WGS sequence"/>
</dbReference>
<feature type="binding site" evidence="6">
    <location>
        <position position="159"/>
    </location>
    <ligand>
        <name>substrate</name>
    </ligand>
</feature>
<dbReference type="SUPFAM" id="SSF56601">
    <property type="entry name" value="beta-lactamase/transpeptidase-like"/>
    <property type="match status" value="1"/>
</dbReference>
<sequence>MHSPVGEYLQQILSECAADDGAVADYIPELAAADPDHLAVALCTPDGTLYSAGDAERRFTIQSISKPFAYALALRDHGIDAVLEKVGVELSGDAFNEISLEERTGRPENPMINIGAITTHTLVGPADLDEDARTSRVIEGLGAFAGRELTVDEDVFASEMSEVWRNLALASLVRANGIISGSPEEAVRGYTRQCAALVDVRDLAVMGMTLARGGTNPLTGEQVVPEEVARQVLSVMTSCGMYDAAGDWLSAVGIPAKSGVAGGILGALPGQVGAGTFSPRLDRFGNSVRGVRVFERLSRDMNLHLMRIPEPSLEVIGRRERTLRGRRLVVLQGAMDFASAEMALRHFERIDPSEGDVVVDIGMVSSLNDVGRRMLHEGLARLAADGHRVVVVDPHGRLGDLGRGRVPYIARVVSDRRDE</sequence>
<dbReference type="SUPFAM" id="SSF52091">
    <property type="entry name" value="SpoIIaa-like"/>
    <property type="match status" value="1"/>
</dbReference>
<dbReference type="EMBL" id="JAEDAJ010000004">
    <property type="protein sequence ID" value="MBK0331659.1"/>
    <property type="molecule type" value="Genomic_DNA"/>
</dbReference>
<proteinExistence type="inferred from homology"/>
<dbReference type="NCBIfam" id="TIGR03814">
    <property type="entry name" value="Gln_ase"/>
    <property type="match status" value="1"/>
</dbReference>
<dbReference type="RefSeq" id="WP_200502279.1">
    <property type="nucleotide sequence ID" value="NZ_JAEDAJ010000004.1"/>
</dbReference>